<dbReference type="Proteomes" id="UP001465976">
    <property type="component" value="Unassembled WGS sequence"/>
</dbReference>
<organism evidence="2 3">
    <name type="scientific">Marasmius crinis-equi</name>
    <dbReference type="NCBI Taxonomy" id="585013"/>
    <lineage>
        <taxon>Eukaryota</taxon>
        <taxon>Fungi</taxon>
        <taxon>Dikarya</taxon>
        <taxon>Basidiomycota</taxon>
        <taxon>Agaricomycotina</taxon>
        <taxon>Agaricomycetes</taxon>
        <taxon>Agaricomycetidae</taxon>
        <taxon>Agaricales</taxon>
        <taxon>Marasmiineae</taxon>
        <taxon>Marasmiaceae</taxon>
        <taxon>Marasmius</taxon>
    </lineage>
</organism>
<gene>
    <name evidence="2" type="ORF">V5O48_015903</name>
</gene>
<proteinExistence type="predicted"/>
<name>A0ABR3ET96_9AGAR</name>
<protein>
    <submittedName>
        <fullName evidence="2">Uncharacterized protein</fullName>
    </submittedName>
</protein>
<feature type="region of interest" description="Disordered" evidence="1">
    <location>
        <begin position="231"/>
        <end position="255"/>
    </location>
</feature>
<feature type="region of interest" description="Disordered" evidence="1">
    <location>
        <begin position="59"/>
        <end position="168"/>
    </location>
</feature>
<feature type="compositionally biased region" description="Low complexity" evidence="1">
    <location>
        <begin position="157"/>
        <end position="168"/>
    </location>
</feature>
<evidence type="ECO:0000313" key="3">
    <source>
        <dbReference type="Proteomes" id="UP001465976"/>
    </source>
</evidence>
<feature type="compositionally biased region" description="Low complexity" evidence="1">
    <location>
        <begin position="17"/>
        <end position="35"/>
    </location>
</feature>
<reference evidence="2 3" key="1">
    <citation type="submission" date="2024-02" db="EMBL/GenBank/DDBJ databases">
        <title>A draft genome for the cacao thread blight pathogen Marasmius crinis-equi.</title>
        <authorList>
            <person name="Cohen S.P."/>
            <person name="Baruah I.K."/>
            <person name="Amoako-Attah I."/>
            <person name="Bukari Y."/>
            <person name="Meinhardt L.W."/>
            <person name="Bailey B.A."/>
        </authorList>
    </citation>
    <scope>NUCLEOTIDE SEQUENCE [LARGE SCALE GENOMIC DNA]</scope>
    <source>
        <strain evidence="2 3">GH-76</strain>
    </source>
</reference>
<keyword evidence="3" id="KW-1185">Reference proteome</keyword>
<sequence length="296" mass="32132">MDRQLCLSWIHDAVSSSLPSAAAPSPANPATQPAAAPIPPPTIPTTEVDIPMVELSNSERQTVKKGKMRAVDVEPEVKVESEQEDMEIVDSREFDQEQAEISEAVARQLAGDTPQDFVPGSPPRAAQIPLEQRPVAGPSRLANAGSEANLAHPPEPDSSSDPSFVDPSQNLEKELGEAFGHFMQANAALSRAEMFYRFMATSYSLDDSERFHVLGNNDNEEVIAVQAPRATPWPGTASSRGFQLPEGLKQDRDDHPLDTLKQDDRILAMELAGDDPQHIKLFRHTSVAPPTTTSAV</sequence>
<dbReference type="EMBL" id="JBAHYK010002006">
    <property type="protein sequence ID" value="KAL0566111.1"/>
    <property type="molecule type" value="Genomic_DNA"/>
</dbReference>
<feature type="region of interest" description="Disordered" evidence="1">
    <location>
        <begin position="17"/>
        <end position="47"/>
    </location>
</feature>
<accession>A0ABR3ET96</accession>
<evidence type="ECO:0000313" key="2">
    <source>
        <dbReference type="EMBL" id="KAL0566111.1"/>
    </source>
</evidence>
<comment type="caution">
    <text evidence="2">The sequence shown here is derived from an EMBL/GenBank/DDBJ whole genome shotgun (WGS) entry which is preliminary data.</text>
</comment>
<evidence type="ECO:0000256" key="1">
    <source>
        <dbReference type="SAM" id="MobiDB-lite"/>
    </source>
</evidence>
<feature type="non-terminal residue" evidence="2">
    <location>
        <position position="296"/>
    </location>
</feature>
<feature type="compositionally biased region" description="Basic and acidic residues" evidence="1">
    <location>
        <begin position="69"/>
        <end position="81"/>
    </location>
</feature>